<comment type="caution">
    <text evidence="3">The sequence shown here is derived from an EMBL/GenBank/DDBJ whole genome shotgun (WGS) entry which is preliminary data.</text>
</comment>
<organism evidence="3 4">
    <name type="scientific">Pontibacter ramchanderi</name>
    <dbReference type="NCBI Taxonomy" id="1179743"/>
    <lineage>
        <taxon>Bacteria</taxon>
        <taxon>Pseudomonadati</taxon>
        <taxon>Bacteroidota</taxon>
        <taxon>Cytophagia</taxon>
        <taxon>Cytophagales</taxon>
        <taxon>Hymenobacteraceae</taxon>
        <taxon>Pontibacter</taxon>
    </lineage>
</organism>
<gene>
    <name evidence="3" type="ORF">BD749_2952</name>
</gene>
<keyword evidence="2" id="KW-0732">Signal</keyword>
<evidence type="ECO:0000256" key="2">
    <source>
        <dbReference type="SAM" id="SignalP"/>
    </source>
</evidence>
<feature type="chain" id="PRO_5014794628" evidence="2">
    <location>
        <begin position="26"/>
        <end position="130"/>
    </location>
</feature>
<feature type="signal peptide" evidence="2">
    <location>
        <begin position="1"/>
        <end position="25"/>
    </location>
</feature>
<proteinExistence type="predicted"/>
<feature type="region of interest" description="Disordered" evidence="1">
    <location>
        <begin position="25"/>
        <end position="54"/>
    </location>
</feature>
<dbReference type="PROSITE" id="PS51257">
    <property type="entry name" value="PROKAR_LIPOPROTEIN"/>
    <property type="match status" value="1"/>
</dbReference>
<dbReference type="RefSeq" id="WP_101445585.1">
    <property type="nucleotide sequence ID" value="NZ_PJMU01000003.1"/>
</dbReference>
<name>A0A2N3U8N6_9BACT</name>
<dbReference type="EMBL" id="PJMU01000003">
    <property type="protein sequence ID" value="PKV63113.1"/>
    <property type="molecule type" value="Genomic_DNA"/>
</dbReference>
<evidence type="ECO:0000313" key="3">
    <source>
        <dbReference type="EMBL" id="PKV63113.1"/>
    </source>
</evidence>
<protein>
    <submittedName>
        <fullName evidence="3">Uncharacterized protein</fullName>
    </submittedName>
</protein>
<reference evidence="3 4" key="1">
    <citation type="submission" date="2017-12" db="EMBL/GenBank/DDBJ databases">
        <title>Genomic Encyclopedia of Type Strains, Phase III (KMG-III): the genomes of soil and plant-associated and newly described type strains.</title>
        <authorList>
            <person name="Whitman W."/>
        </authorList>
    </citation>
    <scope>NUCLEOTIDE SEQUENCE [LARGE SCALE GENOMIC DNA]</scope>
    <source>
        <strain evidence="3 4">LP43</strain>
    </source>
</reference>
<dbReference type="AlphaFoldDB" id="A0A2N3U8N6"/>
<accession>A0A2N3U8N6</accession>
<dbReference type="OrthoDB" id="852239at2"/>
<sequence>MLKNTLAGMVCLLISLAACQSPDNAQTEQTGTQEAGTAAADTVQRQPRPKPEHYSFKGVEKTRVYICMDETEDTFHQKHDCPVLVSCKSTFRNLTLPRAVEAFGRYNCETCSADLAYVFDEDAVQFETGL</sequence>
<evidence type="ECO:0000313" key="4">
    <source>
        <dbReference type="Proteomes" id="UP000233782"/>
    </source>
</evidence>
<feature type="compositionally biased region" description="Low complexity" evidence="1">
    <location>
        <begin position="25"/>
        <end position="40"/>
    </location>
</feature>
<dbReference type="Proteomes" id="UP000233782">
    <property type="component" value="Unassembled WGS sequence"/>
</dbReference>
<keyword evidence="4" id="KW-1185">Reference proteome</keyword>
<evidence type="ECO:0000256" key="1">
    <source>
        <dbReference type="SAM" id="MobiDB-lite"/>
    </source>
</evidence>